<name>A0A914W4D7_9BILA</name>
<dbReference type="WBParaSite" id="PSAMB.scaffold3146size19472.g20477.t1">
    <property type="protein sequence ID" value="PSAMB.scaffold3146size19472.g20477.t1"/>
    <property type="gene ID" value="PSAMB.scaffold3146size19472.g20477"/>
</dbReference>
<proteinExistence type="predicted"/>
<organism evidence="2 3">
    <name type="scientific">Plectus sambesii</name>
    <dbReference type="NCBI Taxonomy" id="2011161"/>
    <lineage>
        <taxon>Eukaryota</taxon>
        <taxon>Metazoa</taxon>
        <taxon>Ecdysozoa</taxon>
        <taxon>Nematoda</taxon>
        <taxon>Chromadorea</taxon>
        <taxon>Plectida</taxon>
        <taxon>Plectina</taxon>
        <taxon>Plectoidea</taxon>
        <taxon>Plectidae</taxon>
        <taxon>Plectus</taxon>
    </lineage>
</organism>
<evidence type="ECO:0000313" key="2">
    <source>
        <dbReference type="Proteomes" id="UP000887566"/>
    </source>
</evidence>
<protein>
    <submittedName>
        <fullName evidence="3">Uncharacterized protein</fullName>
    </submittedName>
</protein>
<evidence type="ECO:0000256" key="1">
    <source>
        <dbReference type="SAM" id="MobiDB-lite"/>
    </source>
</evidence>
<sequence length="128" mass="14889">MDNPISDRTIAGDCLAGRRRRREARPTRTMRALMGRLPPYCWHYGGAAHVRQLLIRQHINLPRPRFCQRRQTARQLVAHRLTCTWAPLDAEQVLRCRLHAPRTEASQTKPTTEGIECNRSAMKRPQKQ</sequence>
<accession>A0A914W4D7</accession>
<keyword evidence="2" id="KW-1185">Reference proteome</keyword>
<dbReference type="AlphaFoldDB" id="A0A914W4D7"/>
<dbReference type="Proteomes" id="UP000887566">
    <property type="component" value="Unplaced"/>
</dbReference>
<feature type="region of interest" description="Disordered" evidence="1">
    <location>
        <begin position="102"/>
        <end position="128"/>
    </location>
</feature>
<evidence type="ECO:0000313" key="3">
    <source>
        <dbReference type="WBParaSite" id="PSAMB.scaffold3146size19472.g20477.t1"/>
    </source>
</evidence>
<reference evidence="3" key="1">
    <citation type="submission" date="2022-11" db="UniProtKB">
        <authorList>
            <consortium name="WormBaseParasite"/>
        </authorList>
    </citation>
    <scope>IDENTIFICATION</scope>
</reference>